<protein>
    <submittedName>
        <fullName evidence="2">Uncharacterized protein</fullName>
    </submittedName>
</protein>
<organism evidence="2 3">
    <name type="scientific">Vigna unguiculata</name>
    <name type="common">Cowpea</name>
    <dbReference type="NCBI Taxonomy" id="3917"/>
    <lineage>
        <taxon>Eukaryota</taxon>
        <taxon>Viridiplantae</taxon>
        <taxon>Streptophyta</taxon>
        <taxon>Embryophyta</taxon>
        <taxon>Tracheophyta</taxon>
        <taxon>Spermatophyta</taxon>
        <taxon>Magnoliopsida</taxon>
        <taxon>eudicotyledons</taxon>
        <taxon>Gunneridae</taxon>
        <taxon>Pentapetalae</taxon>
        <taxon>rosids</taxon>
        <taxon>fabids</taxon>
        <taxon>Fabales</taxon>
        <taxon>Fabaceae</taxon>
        <taxon>Papilionoideae</taxon>
        <taxon>50 kb inversion clade</taxon>
        <taxon>NPAAA clade</taxon>
        <taxon>indigoferoid/millettioid clade</taxon>
        <taxon>Phaseoleae</taxon>
        <taxon>Vigna</taxon>
    </lineage>
</organism>
<reference evidence="2 3" key="1">
    <citation type="submission" date="2019-04" db="EMBL/GenBank/DDBJ databases">
        <title>An improved genome assembly and genetic linkage map for asparagus bean, Vigna unguiculata ssp. sesquipedialis.</title>
        <authorList>
            <person name="Xia Q."/>
            <person name="Zhang R."/>
            <person name="Dong Y."/>
        </authorList>
    </citation>
    <scope>NUCLEOTIDE SEQUENCE [LARGE SCALE GENOMIC DNA]</scope>
    <source>
        <tissue evidence="2">Leaf</tissue>
    </source>
</reference>
<dbReference type="AlphaFoldDB" id="A0A4D6LW63"/>
<keyword evidence="3" id="KW-1185">Reference proteome</keyword>
<sequence length="59" mass="6145">MHLLQVRSGARTGNLAQASQARLSEAGRGSPRPSARVVAQAGGSGFERENASLRRGELA</sequence>
<name>A0A4D6LW63_VIGUN</name>
<feature type="region of interest" description="Disordered" evidence="1">
    <location>
        <begin position="1"/>
        <end position="59"/>
    </location>
</feature>
<evidence type="ECO:0000256" key="1">
    <source>
        <dbReference type="SAM" id="MobiDB-lite"/>
    </source>
</evidence>
<proteinExistence type="predicted"/>
<dbReference type="Proteomes" id="UP000501690">
    <property type="component" value="Linkage Group LG5"/>
</dbReference>
<evidence type="ECO:0000313" key="2">
    <source>
        <dbReference type="EMBL" id="QCD92905.1"/>
    </source>
</evidence>
<feature type="compositionally biased region" description="Basic and acidic residues" evidence="1">
    <location>
        <begin position="46"/>
        <end position="59"/>
    </location>
</feature>
<accession>A0A4D6LW63</accession>
<evidence type="ECO:0000313" key="3">
    <source>
        <dbReference type="Proteomes" id="UP000501690"/>
    </source>
</evidence>
<dbReference type="EMBL" id="CP039349">
    <property type="protein sequence ID" value="QCD92905.1"/>
    <property type="molecule type" value="Genomic_DNA"/>
</dbReference>
<gene>
    <name evidence="2" type="ORF">DEO72_LG5g974</name>
</gene>